<reference evidence="1 2" key="1">
    <citation type="submission" date="2015-09" db="EMBL/GenBank/DDBJ databases">
        <authorList>
            <consortium name="Pathogen Informatics"/>
        </authorList>
    </citation>
    <scope>NUCLEOTIDE SEQUENCE [LARGE SCALE GENOMIC DNA]</scope>
    <source>
        <strain evidence="1 2">2789STDY5834961</strain>
    </source>
</reference>
<proteinExistence type="predicted"/>
<dbReference type="AlphaFoldDB" id="A0A173S8H0"/>
<dbReference type="RefSeq" id="WP_055213775.1">
    <property type="nucleotide sequence ID" value="NZ_CYXO01000004.1"/>
</dbReference>
<dbReference type="Proteomes" id="UP000095597">
    <property type="component" value="Unassembled WGS sequence"/>
</dbReference>
<organism evidence="1 2">
    <name type="scientific">Dorea longicatena</name>
    <dbReference type="NCBI Taxonomy" id="88431"/>
    <lineage>
        <taxon>Bacteria</taxon>
        <taxon>Bacillati</taxon>
        <taxon>Bacillota</taxon>
        <taxon>Clostridia</taxon>
        <taxon>Lachnospirales</taxon>
        <taxon>Lachnospiraceae</taxon>
        <taxon>Dorea</taxon>
    </lineage>
</organism>
<sequence length="60" mass="7041">MKLIELLLITSEHRNMYIWENGEIIAQYDGRDSIPEELNDREIELVDCSGDSFHVYLIAE</sequence>
<accession>A0A173S8H0</accession>
<gene>
    <name evidence="1" type="ORF">ERS852573_00885</name>
</gene>
<dbReference type="EMBL" id="CYXO01000004">
    <property type="protein sequence ID" value="CUM86561.1"/>
    <property type="molecule type" value="Genomic_DNA"/>
</dbReference>
<protein>
    <submittedName>
        <fullName evidence="1">Uncharacterized protein</fullName>
    </submittedName>
</protein>
<evidence type="ECO:0000313" key="2">
    <source>
        <dbReference type="Proteomes" id="UP000095597"/>
    </source>
</evidence>
<name>A0A173S8H0_9FIRM</name>
<evidence type="ECO:0000313" key="1">
    <source>
        <dbReference type="EMBL" id="CUM86561.1"/>
    </source>
</evidence>